<evidence type="ECO:0000259" key="9">
    <source>
        <dbReference type="Pfam" id="PF02203"/>
    </source>
</evidence>
<dbReference type="RefSeq" id="WP_089707047.1">
    <property type="nucleotide sequence ID" value="NZ_FNII01000010.1"/>
</dbReference>
<evidence type="ECO:0000256" key="3">
    <source>
        <dbReference type="ARBA" id="ARBA00022692"/>
    </source>
</evidence>
<evidence type="ECO:0000256" key="8">
    <source>
        <dbReference type="SAM" id="Phobius"/>
    </source>
</evidence>
<organism evidence="10 11">
    <name type="scientific">Vreelandella arcis</name>
    <dbReference type="NCBI Taxonomy" id="416873"/>
    <lineage>
        <taxon>Bacteria</taxon>
        <taxon>Pseudomonadati</taxon>
        <taxon>Pseudomonadota</taxon>
        <taxon>Gammaproteobacteria</taxon>
        <taxon>Oceanospirillales</taxon>
        <taxon>Halomonadaceae</taxon>
        <taxon>Vreelandella</taxon>
    </lineage>
</organism>
<keyword evidence="6" id="KW-0807">Transducer</keyword>
<proteinExistence type="predicted"/>
<reference evidence="11" key="1">
    <citation type="submission" date="2016-10" db="EMBL/GenBank/DDBJ databases">
        <authorList>
            <person name="Varghese N."/>
            <person name="Submissions S."/>
        </authorList>
    </citation>
    <scope>NUCLEOTIDE SEQUENCE [LARGE SCALE GENOMIC DNA]</scope>
    <source>
        <strain evidence="11">CGMCC 1.6494</strain>
    </source>
</reference>
<evidence type="ECO:0000256" key="4">
    <source>
        <dbReference type="ARBA" id="ARBA00022989"/>
    </source>
</evidence>
<accession>A0A1H0FTQ4</accession>
<keyword evidence="11" id="KW-1185">Reference proteome</keyword>
<keyword evidence="4 8" id="KW-1133">Transmembrane helix</keyword>
<dbReference type="Pfam" id="PF02203">
    <property type="entry name" value="TarH"/>
    <property type="match status" value="1"/>
</dbReference>
<dbReference type="SUPFAM" id="SSF47170">
    <property type="entry name" value="Aspartate receptor, ligand-binding domain"/>
    <property type="match status" value="1"/>
</dbReference>
<keyword evidence="5 8" id="KW-0472">Membrane</keyword>
<gene>
    <name evidence="10" type="ORF">SAMN04487951_110154</name>
</gene>
<evidence type="ECO:0000256" key="5">
    <source>
        <dbReference type="ARBA" id="ARBA00023136"/>
    </source>
</evidence>
<dbReference type="InterPro" id="IPR003122">
    <property type="entry name" value="Tar_rcpt_lig-bd"/>
</dbReference>
<dbReference type="AlphaFoldDB" id="A0A1H0FTQ4"/>
<evidence type="ECO:0000313" key="10">
    <source>
        <dbReference type="EMBL" id="SDN98015.1"/>
    </source>
</evidence>
<dbReference type="GO" id="GO:0006935">
    <property type="term" value="P:chemotaxis"/>
    <property type="evidence" value="ECO:0007669"/>
    <property type="project" value="InterPro"/>
</dbReference>
<dbReference type="GO" id="GO:0007165">
    <property type="term" value="P:signal transduction"/>
    <property type="evidence" value="ECO:0007669"/>
    <property type="project" value="UniProtKB-KW"/>
</dbReference>
<name>A0A1H0FTQ4_9GAMM</name>
<evidence type="ECO:0000313" key="11">
    <source>
        <dbReference type="Proteomes" id="UP000199677"/>
    </source>
</evidence>
<evidence type="ECO:0000256" key="2">
    <source>
        <dbReference type="ARBA" id="ARBA00022475"/>
    </source>
</evidence>
<feature type="region of interest" description="Disordered" evidence="7">
    <location>
        <begin position="139"/>
        <end position="160"/>
    </location>
</feature>
<dbReference type="InterPro" id="IPR035440">
    <property type="entry name" value="4HB_MCP_dom_sf"/>
</dbReference>
<dbReference type="GO" id="GO:0005886">
    <property type="term" value="C:plasma membrane"/>
    <property type="evidence" value="ECO:0007669"/>
    <property type="project" value="UniProtKB-SubCell"/>
</dbReference>
<evidence type="ECO:0000256" key="6">
    <source>
        <dbReference type="ARBA" id="ARBA00023224"/>
    </source>
</evidence>
<keyword evidence="2" id="KW-1003">Cell membrane</keyword>
<keyword evidence="3 8" id="KW-0812">Transmembrane</keyword>
<dbReference type="Proteomes" id="UP000199677">
    <property type="component" value="Unassembled WGS sequence"/>
</dbReference>
<comment type="subcellular location">
    <subcellularLocation>
        <location evidence="1">Cell membrane</location>
    </subcellularLocation>
</comment>
<protein>
    <submittedName>
        <fullName evidence="10">Tar ligand binding domain homologue</fullName>
    </submittedName>
</protein>
<feature type="domain" description="Chemotaxis methyl-accepting receptor Tar-related ligand-binding" evidence="9">
    <location>
        <begin position="5"/>
        <end position="150"/>
    </location>
</feature>
<feature type="transmembrane region" description="Helical" evidence="8">
    <location>
        <begin position="12"/>
        <end position="33"/>
    </location>
</feature>
<sequence>MNRVLSNISVKMGLTLVLVIFSLLIIIIAFLGYRAGEEGSTSLQQFDLTGDRTLALSRSQRSIAYAQLFYVSSFEEAEKGNDRSAQEYLSQAQTAQQVAQDYFAEFQATSPESALAETVMANYESLVQQGLIPLEESLETDDEVEFNNARDVASDPGFIE</sequence>
<dbReference type="STRING" id="416873.SAMN04487951_110154"/>
<dbReference type="EMBL" id="FNII01000010">
    <property type="protein sequence ID" value="SDN98015.1"/>
    <property type="molecule type" value="Genomic_DNA"/>
</dbReference>
<evidence type="ECO:0000256" key="7">
    <source>
        <dbReference type="SAM" id="MobiDB-lite"/>
    </source>
</evidence>
<evidence type="ECO:0000256" key="1">
    <source>
        <dbReference type="ARBA" id="ARBA00004236"/>
    </source>
</evidence>